<evidence type="ECO:0000313" key="1">
    <source>
        <dbReference type="EMBL" id="GBM76450.1"/>
    </source>
</evidence>
<feature type="non-terminal residue" evidence="1">
    <location>
        <position position="38"/>
    </location>
</feature>
<name>A0A4Y2IFU2_ARAVE</name>
<dbReference type="EMBL" id="BGPR01262801">
    <property type="protein sequence ID" value="GBM76450.1"/>
    <property type="molecule type" value="Genomic_DNA"/>
</dbReference>
<dbReference type="AlphaFoldDB" id="A0A4Y2IFU2"/>
<gene>
    <name evidence="1" type="ORF">AVEN_13639_1</name>
</gene>
<comment type="caution">
    <text evidence="1">The sequence shown here is derived from an EMBL/GenBank/DDBJ whole genome shotgun (WGS) entry which is preliminary data.</text>
</comment>
<proteinExistence type="predicted"/>
<dbReference type="Proteomes" id="UP000499080">
    <property type="component" value="Unassembled WGS sequence"/>
</dbReference>
<evidence type="ECO:0000313" key="2">
    <source>
        <dbReference type="Proteomes" id="UP000499080"/>
    </source>
</evidence>
<protein>
    <submittedName>
        <fullName evidence="1">Uncharacterized protein</fullName>
    </submittedName>
</protein>
<accession>A0A4Y2IFU2</accession>
<keyword evidence="2" id="KW-1185">Reference proteome</keyword>
<reference evidence="1 2" key="1">
    <citation type="journal article" date="2019" name="Sci. Rep.">
        <title>Orb-weaving spider Araneus ventricosus genome elucidates the spidroin gene catalogue.</title>
        <authorList>
            <person name="Kono N."/>
            <person name="Nakamura H."/>
            <person name="Ohtoshi R."/>
            <person name="Moran D.A.P."/>
            <person name="Shinohara A."/>
            <person name="Yoshida Y."/>
            <person name="Fujiwara M."/>
            <person name="Mori M."/>
            <person name="Tomita M."/>
            <person name="Arakawa K."/>
        </authorList>
    </citation>
    <scope>NUCLEOTIDE SEQUENCE [LARGE SCALE GENOMIC DNA]</scope>
</reference>
<organism evidence="1 2">
    <name type="scientific">Araneus ventricosus</name>
    <name type="common">Orbweaver spider</name>
    <name type="synonym">Epeira ventricosa</name>
    <dbReference type="NCBI Taxonomy" id="182803"/>
    <lineage>
        <taxon>Eukaryota</taxon>
        <taxon>Metazoa</taxon>
        <taxon>Ecdysozoa</taxon>
        <taxon>Arthropoda</taxon>
        <taxon>Chelicerata</taxon>
        <taxon>Arachnida</taxon>
        <taxon>Araneae</taxon>
        <taxon>Araneomorphae</taxon>
        <taxon>Entelegynae</taxon>
        <taxon>Araneoidea</taxon>
        <taxon>Araneidae</taxon>
        <taxon>Araneus</taxon>
    </lineage>
</organism>
<sequence>MMVPGLRSMPYQIQPRLPHGAGISYRCSSGLGRCGSRK</sequence>